<evidence type="ECO:0000259" key="1">
    <source>
        <dbReference type="SMART" id="SM00829"/>
    </source>
</evidence>
<feature type="domain" description="Enoyl reductase (ER)" evidence="1">
    <location>
        <begin position="58"/>
        <end position="410"/>
    </location>
</feature>
<dbReference type="SMART" id="SM00829">
    <property type="entry name" value="PKS_ER"/>
    <property type="match status" value="1"/>
</dbReference>
<dbReference type="EMBL" id="LWDG02000018">
    <property type="protein sequence ID" value="KAE8271459.1"/>
    <property type="molecule type" value="Genomic_DNA"/>
</dbReference>
<dbReference type="CDD" id="cd05188">
    <property type="entry name" value="MDR"/>
    <property type="match status" value="1"/>
</dbReference>
<dbReference type="PANTHER" id="PTHR45033">
    <property type="match status" value="1"/>
</dbReference>
<accession>A0A8X7NDZ6</accession>
<dbReference type="InterPro" id="IPR036291">
    <property type="entry name" value="NAD(P)-bd_dom_sf"/>
</dbReference>
<dbReference type="Pfam" id="PF08240">
    <property type="entry name" value="ADH_N"/>
    <property type="match status" value="1"/>
</dbReference>
<comment type="caution">
    <text evidence="2">The sequence shown here is derived from an EMBL/GenBank/DDBJ whole genome shotgun (WGS) entry which is preliminary data.</text>
</comment>
<reference evidence="2" key="2">
    <citation type="journal article" date="2019" name="IMA Fungus">
        <title>Genome sequencing and comparison of five Tilletia species to identify candidate genes for the detection of regulated species infecting wheat.</title>
        <authorList>
            <person name="Nguyen H.D.T."/>
            <person name="Sultana T."/>
            <person name="Kesanakurti P."/>
            <person name="Hambleton S."/>
        </authorList>
    </citation>
    <scope>NUCLEOTIDE SEQUENCE</scope>
    <source>
        <strain evidence="2">DAOMC 236422</strain>
    </source>
</reference>
<gene>
    <name evidence="2" type="ORF">A4X09_0g885</name>
</gene>
<reference evidence="2" key="1">
    <citation type="submission" date="2016-04" db="EMBL/GenBank/DDBJ databases">
        <authorList>
            <person name="Nguyen H.D."/>
            <person name="Samba Siva P."/>
            <person name="Cullis J."/>
            <person name="Levesque C.A."/>
            <person name="Hambleton S."/>
        </authorList>
    </citation>
    <scope>NUCLEOTIDE SEQUENCE</scope>
    <source>
        <strain evidence="2">DAOMC 236422</strain>
    </source>
</reference>
<dbReference type="InterPro" id="IPR013149">
    <property type="entry name" value="ADH-like_C"/>
</dbReference>
<dbReference type="SUPFAM" id="SSF51735">
    <property type="entry name" value="NAD(P)-binding Rossmann-fold domains"/>
    <property type="match status" value="1"/>
</dbReference>
<evidence type="ECO:0000313" key="2">
    <source>
        <dbReference type="EMBL" id="KAE8271459.1"/>
    </source>
</evidence>
<dbReference type="InterPro" id="IPR052711">
    <property type="entry name" value="Zinc_ADH-like"/>
</dbReference>
<dbReference type="Proteomes" id="UP000078113">
    <property type="component" value="Unassembled WGS sequence"/>
</dbReference>
<proteinExistence type="predicted"/>
<dbReference type="Gene3D" id="3.40.50.720">
    <property type="entry name" value="NAD(P)-binding Rossmann-like Domain"/>
    <property type="match status" value="1"/>
</dbReference>
<protein>
    <recommendedName>
        <fullName evidence="1">Enoyl reductase (ER) domain-containing protein</fullName>
    </recommendedName>
</protein>
<name>A0A8X7NDZ6_9BASI</name>
<dbReference type="GO" id="GO:0016491">
    <property type="term" value="F:oxidoreductase activity"/>
    <property type="evidence" value="ECO:0007669"/>
    <property type="project" value="InterPro"/>
</dbReference>
<keyword evidence="3" id="KW-1185">Reference proteome</keyword>
<dbReference type="Gene3D" id="3.90.180.10">
    <property type="entry name" value="Medium-chain alcohol dehydrogenases, catalytic domain"/>
    <property type="match status" value="1"/>
</dbReference>
<dbReference type="SUPFAM" id="SSF50129">
    <property type="entry name" value="GroES-like"/>
    <property type="match status" value="1"/>
</dbReference>
<dbReference type="Pfam" id="PF00107">
    <property type="entry name" value="ADH_zinc_N"/>
    <property type="match status" value="1"/>
</dbReference>
<organism evidence="2 3">
    <name type="scientific">Tilletia walkeri</name>
    <dbReference type="NCBI Taxonomy" id="117179"/>
    <lineage>
        <taxon>Eukaryota</taxon>
        <taxon>Fungi</taxon>
        <taxon>Dikarya</taxon>
        <taxon>Basidiomycota</taxon>
        <taxon>Ustilaginomycotina</taxon>
        <taxon>Exobasidiomycetes</taxon>
        <taxon>Tilletiales</taxon>
        <taxon>Tilletiaceae</taxon>
        <taxon>Tilletia</taxon>
    </lineage>
</organism>
<dbReference type="InterPro" id="IPR020843">
    <property type="entry name" value="ER"/>
</dbReference>
<dbReference type="InterPro" id="IPR011032">
    <property type="entry name" value="GroES-like_sf"/>
</dbReference>
<sequence>MTSTARNSTSSPCLIVSASSSDTLTAVLGNTYYCERDEKMHIPKTQKAFQLFKAEQKGARNTARVVEKDVPQPKQGEVLVKILAAGFNRRDEWSMIGAYPGLVYTTEKEASIMGCDGAGVVASGNFKSNHPEGLVILSPSRGWLKDPTGPEAEVPGAPDSVRVNEFGGSGFVILGGTKGGKGAGMMQEYLAVDPAYLLPAPKHLNAVECATLPCAGVTSWRALFTKGRLQKGQNLLITGIGGGVAQLALQLAVAAGAKVFVTGGSEAKIKRAVSMGAVGGAVYKESDWPKKIAALLPKDRPYLDVVLDSAGGDIMLGALKAGIRQGGRVVVFGMTAAPSINFTMRDVLRNVELVGSTMGSHEELRNCLAFIEKHGIRPSIDTVIDGLDSAHRGFDLLANAEQRSAGKVVVKIAGVPRASL</sequence>
<dbReference type="AlphaFoldDB" id="A0A8X7NDZ6"/>
<dbReference type="PANTHER" id="PTHR45033:SF3">
    <property type="entry name" value="DEHYDROGENASE, PUTATIVE (AFU_ORTHOLOGUE AFUA_2G13270)-RELATED"/>
    <property type="match status" value="1"/>
</dbReference>
<dbReference type="InterPro" id="IPR013154">
    <property type="entry name" value="ADH-like_N"/>
</dbReference>
<evidence type="ECO:0000313" key="3">
    <source>
        <dbReference type="Proteomes" id="UP000078113"/>
    </source>
</evidence>